<comment type="caution">
    <text evidence="1">The sequence shown here is derived from an EMBL/GenBank/DDBJ whole genome shotgun (WGS) entry which is preliminary data.</text>
</comment>
<sequence>MSNREVRATQRRLMAKYGIEFLGPVDSLKENDQPSPHVTVVSHVRQLGRTQFSQYHDNITIDSNEQPWRGQMRRRAERIASLARMCLKGRKNEMGWRLTLESEVMARFTVEVSCRRCRGRLWRSEQEAAPKITDENITTWGNRDLQARQQKRKACMCRSLRHREDHTEQGIGPLFDDRADEAIVYDEEVRSQLPKREERPDRVYGLRRTKRLDRILCMDDKRLGSDGKTIEETLPTTPFRDDGEAIILPFLVLEAKSEKGGDSFTDMEVQTAFAIRQILLLQHGLYQAADEHEDEGSGPLVWFLSNKGEQWRVAIGYVDSNGNSPRFLVTRLWSGAVDSVDASVQLLLIIDYICDWARDIYRESVINSLRALIAGDSRSLAYDSDIFSLAAGIYGWDQIGDGEQKSMSEGTPSNSFEDPLKAFDMQKMAFRDARYLRSRFVALYVTADNIDPFIQSAESKNHAKRLAQSILVALRGAWRVKKECLDELEAMWTGVDRGGSDMLPPDTRFLAVFTISSYMSADWQQTFELGYIAVAEDLVDTLVEIRDNGSRPGQDLPQFPTVPGQVVKETFEGMRSQYTPTEILQACIGMECFTTSFKSRKRKAEFDMRTVHSIEQPGSRVDGLFIPDKTGKTHTFINKWYQRHKIGRQEPTSSVVRVSKLWAKRSEVPQPEDSDLWIVITGYGYKNDAACAFILNPPPVMSSLSLLALIKRSVTPTRSKGFRRTVPFRSTGYGYPHRNLETRRCWLDKFFFVDVYSHLREFQPSLIHCPQLENSTSSPDAVVLSPNTQTAFSGTREDPIIMDVPSPILENSGTRVAGELSHASGVLVQNTSEITTTGRPSTGSQTASGRSDSTEELDYDGVVDVSRESVDSQRECYPSHKRPLEETDHNDCSNVRTEAAPPKPKKGCTRVDLL</sequence>
<protein>
    <submittedName>
        <fullName evidence="1">Uncharacterized protein</fullName>
    </submittedName>
</protein>
<reference evidence="1" key="1">
    <citation type="submission" date="2022-08" db="EMBL/GenBank/DDBJ databases">
        <title>Genome Sequence of Fusarium decemcellulare.</title>
        <authorList>
            <person name="Buettner E."/>
        </authorList>
    </citation>
    <scope>NUCLEOTIDE SEQUENCE</scope>
    <source>
        <strain evidence="1">Babe19</strain>
    </source>
</reference>
<dbReference type="Proteomes" id="UP001148629">
    <property type="component" value="Unassembled WGS sequence"/>
</dbReference>
<evidence type="ECO:0000313" key="2">
    <source>
        <dbReference type="Proteomes" id="UP001148629"/>
    </source>
</evidence>
<evidence type="ECO:0000313" key="1">
    <source>
        <dbReference type="EMBL" id="KAJ3533995.1"/>
    </source>
</evidence>
<organism evidence="1 2">
    <name type="scientific">Fusarium decemcellulare</name>
    <dbReference type="NCBI Taxonomy" id="57161"/>
    <lineage>
        <taxon>Eukaryota</taxon>
        <taxon>Fungi</taxon>
        <taxon>Dikarya</taxon>
        <taxon>Ascomycota</taxon>
        <taxon>Pezizomycotina</taxon>
        <taxon>Sordariomycetes</taxon>
        <taxon>Hypocreomycetidae</taxon>
        <taxon>Hypocreales</taxon>
        <taxon>Nectriaceae</taxon>
        <taxon>Fusarium</taxon>
        <taxon>Fusarium decemcellulare species complex</taxon>
    </lineage>
</organism>
<accession>A0ACC1S7W5</accession>
<proteinExistence type="predicted"/>
<name>A0ACC1S7W5_9HYPO</name>
<dbReference type="EMBL" id="JANRMS010000820">
    <property type="protein sequence ID" value="KAJ3533995.1"/>
    <property type="molecule type" value="Genomic_DNA"/>
</dbReference>
<keyword evidence="2" id="KW-1185">Reference proteome</keyword>
<gene>
    <name evidence="1" type="ORF">NM208_g7734</name>
</gene>